<evidence type="ECO:0000313" key="2">
    <source>
        <dbReference type="Proteomes" id="UP000267934"/>
    </source>
</evidence>
<reference evidence="1 2" key="1">
    <citation type="journal article" date="2018" name="Plant Pathol. J.">
        <title>Characterization of the Lytic Bacteriophage phiEaP-8 Effective against Both Erwinia amylovora and Erwinia pyrifoliae Causing Severe Diseases in Apple and Pear.</title>
        <authorList>
            <person name="Park J."/>
            <person name="Lee G.M."/>
            <person name="Kim D."/>
            <person name="Park D.H."/>
            <person name="Oh C.S."/>
        </authorList>
    </citation>
    <scope>NUCLEOTIDE SEQUENCE [LARGE SCALE GENOMIC DNA]</scope>
</reference>
<evidence type="ECO:0000313" key="1">
    <source>
        <dbReference type="EMBL" id="AWN06260.1"/>
    </source>
</evidence>
<dbReference type="KEGG" id="vg:55819124"/>
<protein>
    <submittedName>
        <fullName evidence="1">Uncharacterized protein</fullName>
    </submittedName>
</protein>
<dbReference type="GeneID" id="55819124"/>
<dbReference type="RefSeq" id="YP_009889624.1">
    <property type="nucleotide sequence ID" value="NC_049510.1"/>
</dbReference>
<dbReference type="EMBL" id="MH160392">
    <property type="protein sequence ID" value="AWN06260.1"/>
    <property type="molecule type" value="Genomic_DNA"/>
</dbReference>
<keyword evidence="2" id="KW-1185">Reference proteome</keyword>
<name>A0A3G1QTT1_9CAUD</name>
<proteinExistence type="predicted"/>
<sequence>MNWVKYTDELPEETQKLGFCVLCVHDHTYTPCPPWAAESREEAERFCEGFNGDFIIVDIIK</sequence>
<organism evidence="1 2">
    <name type="scientific">Erwinia phage phiEaP8</name>
    <dbReference type="NCBI Taxonomy" id="2178928"/>
    <lineage>
        <taxon>Viruses</taxon>
        <taxon>Duplodnaviria</taxon>
        <taxon>Heunggongvirae</taxon>
        <taxon>Uroviricota</taxon>
        <taxon>Caudoviricetes</taxon>
        <taxon>Schitoviridae</taxon>
        <taxon>Erskinevirinae</taxon>
        <taxon>Yonginvirus</taxon>
        <taxon>Yonginvirus EaP8</taxon>
    </lineage>
</organism>
<accession>A0A3G1QTT1</accession>
<dbReference type="Proteomes" id="UP000267934">
    <property type="component" value="Segment"/>
</dbReference>